<dbReference type="EMBL" id="RJVA01000009">
    <property type="protein sequence ID" value="ROR02955.1"/>
    <property type="molecule type" value="Genomic_DNA"/>
</dbReference>
<evidence type="ECO:0000313" key="3">
    <source>
        <dbReference type="Proteomes" id="UP000276223"/>
    </source>
</evidence>
<feature type="compositionally biased region" description="Polar residues" evidence="1">
    <location>
        <begin position="57"/>
        <end position="81"/>
    </location>
</feature>
<sequence length="146" mass="16919">MARMTVRTAAQALGVSPHVLEEYLERTGKMEAIRQGKRVFIPSHEVKALLKEKKRQAQPSHASPSKDTASQQSPVQENTVSVPASHYEALLEELGRLRYQSQLLEFYRTEAYEKNALLLEKEHRLGQLEAELAQLKKPWWSRLWRR</sequence>
<evidence type="ECO:0000256" key="1">
    <source>
        <dbReference type="SAM" id="MobiDB-lite"/>
    </source>
</evidence>
<organism evidence="2 3">
    <name type="scientific">Desulfosoma caldarium</name>
    <dbReference type="NCBI Taxonomy" id="610254"/>
    <lineage>
        <taxon>Bacteria</taxon>
        <taxon>Pseudomonadati</taxon>
        <taxon>Thermodesulfobacteriota</taxon>
        <taxon>Syntrophobacteria</taxon>
        <taxon>Syntrophobacterales</taxon>
        <taxon>Syntrophobacteraceae</taxon>
        <taxon>Desulfosoma</taxon>
    </lineage>
</organism>
<proteinExistence type="predicted"/>
<evidence type="ECO:0000313" key="2">
    <source>
        <dbReference type="EMBL" id="ROR02955.1"/>
    </source>
</evidence>
<gene>
    <name evidence="2" type="ORF">EDC27_0209</name>
</gene>
<reference evidence="2 3" key="1">
    <citation type="submission" date="2018-11" db="EMBL/GenBank/DDBJ databases">
        <title>Genomic Encyclopedia of Type Strains, Phase IV (KMG-IV): sequencing the most valuable type-strain genomes for metagenomic binning, comparative biology and taxonomic classification.</title>
        <authorList>
            <person name="Goeker M."/>
        </authorList>
    </citation>
    <scope>NUCLEOTIDE SEQUENCE [LARGE SCALE GENOMIC DNA]</scope>
    <source>
        <strain evidence="2 3">DSM 22027</strain>
    </source>
</reference>
<dbReference type="Proteomes" id="UP000276223">
    <property type="component" value="Unassembled WGS sequence"/>
</dbReference>
<name>A0A3N1VJH8_9BACT</name>
<dbReference type="AlphaFoldDB" id="A0A3N1VJH8"/>
<dbReference type="RefSeq" id="WP_148045628.1">
    <property type="nucleotide sequence ID" value="NZ_RJVA01000009.1"/>
</dbReference>
<dbReference type="OrthoDB" id="9856089at2"/>
<accession>A0A3N1VJH8</accession>
<feature type="region of interest" description="Disordered" evidence="1">
    <location>
        <begin position="51"/>
        <end position="81"/>
    </location>
</feature>
<comment type="caution">
    <text evidence="2">The sequence shown here is derived from an EMBL/GenBank/DDBJ whole genome shotgun (WGS) entry which is preliminary data.</text>
</comment>
<keyword evidence="3" id="KW-1185">Reference proteome</keyword>
<protein>
    <submittedName>
        <fullName evidence="2">Excisionase family DNA binding protein</fullName>
    </submittedName>
</protein>